<dbReference type="Proteomes" id="UP000735302">
    <property type="component" value="Unassembled WGS sequence"/>
</dbReference>
<dbReference type="AlphaFoldDB" id="A0AAV3YSJ4"/>
<dbReference type="EMBL" id="BLXT01001496">
    <property type="protein sequence ID" value="GFN86104.1"/>
    <property type="molecule type" value="Genomic_DNA"/>
</dbReference>
<feature type="region of interest" description="Disordered" evidence="1">
    <location>
        <begin position="1"/>
        <end position="24"/>
    </location>
</feature>
<evidence type="ECO:0000313" key="3">
    <source>
        <dbReference type="Proteomes" id="UP000735302"/>
    </source>
</evidence>
<name>A0AAV3YSJ4_9GAST</name>
<accession>A0AAV3YSJ4</accession>
<gene>
    <name evidence="2" type="ORF">PoB_001261000</name>
</gene>
<sequence>MLEESDDPVVKTVQPSLKTRESGRPPSVEIIKNMSSFLCSDEFLVVGLDSATFELELSGSHTAYKYDVHKLPWFVYQTFEDGATNSRNTSFICEPLTSGARGLCLRNNQGIGGCSCEEVSPLVYRVKVVYKVKDVKESKGRIMFVWPFIEGKIEKFFYLPEIRGKPPFVEIIKNTASFLCSDQYLVVGQDTVTFELEVSNVFIYYINRLYKVPFFVLETFEEGTNNISDYYTICEPLISQGKVLCLKDDQGALGCSCEEIRPRNYRFKVVYTVKDVKESKGRIKFVSFSLDRIEKTFYLPEIRAGKPSMEIVKTISSFMCSDQYLVMRFDTVTFELELSGNNSLYSLDEFGWPIFYIQKLKDGNTTRTYDKIICQPFSLPEDGFCNTQQRRLWVKNVCSCETVGPQVYRVKVVYTVGDVSESRGRIWLTWPSINGSIEKSFDIPEVRRFCKKKTGCSCETVGPQVYRVKVVYTVTDVSESRGRINLFWPSYKGPIVKSLYIPDVRVKQPFMKILKSTPSFICSDEYLVVGLDNVAFELELSGYNTSDWSSFDMEILYEGTSSTGFFYSCEPFIAPDKGFCSKEDHRQRQCSCEVVGPQVYRVKVVHDVRTVIGGIKFYWSSSSESFQTFFNLPEIRAHRPSMKVLQRVASHRCLHDYLTVGFGHVTFELELYGNYSLYSYQHIQWPEFRLQKWTDGPDIFTDSQLVCSLFKTPEKGFCVKGDFCSCEEVSPQVYRVKIVYRPKGLDESRGRLSLIWPTKAGNIMEHFHLPEVKVPHPKLRIEKNESSFMCNDAYLVVGKDFITFEVVVSGNNSKYSLEKYNWPVFYVEIVDRENKTIVKYYKPICAPFTTPENGFCVKRDGCSCEQIYRWAYRVNVTYTVESINESGGRISLIWPSQDHYLKRYINIPEVKDSCPESSTPTNVFGRKIRFAYSDNKDFWYH</sequence>
<evidence type="ECO:0000256" key="1">
    <source>
        <dbReference type="SAM" id="MobiDB-lite"/>
    </source>
</evidence>
<proteinExistence type="predicted"/>
<comment type="caution">
    <text evidence="2">The sequence shown here is derived from an EMBL/GenBank/DDBJ whole genome shotgun (WGS) entry which is preliminary data.</text>
</comment>
<organism evidence="2 3">
    <name type="scientific">Plakobranchus ocellatus</name>
    <dbReference type="NCBI Taxonomy" id="259542"/>
    <lineage>
        <taxon>Eukaryota</taxon>
        <taxon>Metazoa</taxon>
        <taxon>Spiralia</taxon>
        <taxon>Lophotrochozoa</taxon>
        <taxon>Mollusca</taxon>
        <taxon>Gastropoda</taxon>
        <taxon>Heterobranchia</taxon>
        <taxon>Euthyneura</taxon>
        <taxon>Panpulmonata</taxon>
        <taxon>Sacoglossa</taxon>
        <taxon>Placobranchoidea</taxon>
        <taxon>Plakobranchidae</taxon>
        <taxon>Plakobranchus</taxon>
    </lineage>
</organism>
<reference evidence="2 3" key="1">
    <citation type="journal article" date="2021" name="Elife">
        <title>Chloroplast acquisition without the gene transfer in kleptoplastic sea slugs, Plakobranchus ocellatus.</title>
        <authorList>
            <person name="Maeda T."/>
            <person name="Takahashi S."/>
            <person name="Yoshida T."/>
            <person name="Shimamura S."/>
            <person name="Takaki Y."/>
            <person name="Nagai Y."/>
            <person name="Toyoda A."/>
            <person name="Suzuki Y."/>
            <person name="Arimoto A."/>
            <person name="Ishii H."/>
            <person name="Satoh N."/>
            <person name="Nishiyama T."/>
            <person name="Hasebe M."/>
            <person name="Maruyama T."/>
            <person name="Minagawa J."/>
            <person name="Obokata J."/>
            <person name="Shigenobu S."/>
        </authorList>
    </citation>
    <scope>NUCLEOTIDE SEQUENCE [LARGE SCALE GENOMIC DNA]</scope>
</reference>
<keyword evidence="3" id="KW-1185">Reference proteome</keyword>
<evidence type="ECO:0000313" key="2">
    <source>
        <dbReference type="EMBL" id="GFN86104.1"/>
    </source>
</evidence>
<protein>
    <submittedName>
        <fullName evidence="2">Uncharacterized protein</fullName>
    </submittedName>
</protein>